<feature type="domain" description="Bromo" evidence="4">
    <location>
        <begin position="155"/>
        <end position="202"/>
    </location>
</feature>
<dbReference type="PROSITE" id="PS50014">
    <property type="entry name" value="BROMODOMAIN_2"/>
    <property type="match status" value="1"/>
</dbReference>
<gene>
    <name evidence="5" type="ORF">AMORRO_LOCUS6263</name>
</gene>
<dbReference type="GO" id="GO:0051123">
    <property type="term" value="P:RNA polymerase II preinitiation complex assembly"/>
    <property type="evidence" value="ECO:0007669"/>
    <property type="project" value="TreeGrafter"/>
</dbReference>
<dbReference type="SUPFAM" id="SSF47370">
    <property type="entry name" value="Bromodomain"/>
    <property type="match status" value="1"/>
</dbReference>
<dbReference type="GO" id="GO:0004402">
    <property type="term" value="F:histone acetyltransferase activity"/>
    <property type="evidence" value="ECO:0007669"/>
    <property type="project" value="InterPro"/>
</dbReference>
<feature type="compositionally biased region" description="Low complexity" evidence="3">
    <location>
        <begin position="74"/>
        <end position="90"/>
    </location>
</feature>
<dbReference type="Pfam" id="PF15288">
    <property type="entry name" value="zf-CCHC_6"/>
    <property type="match status" value="1"/>
</dbReference>
<evidence type="ECO:0000313" key="6">
    <source>
        <dbReference type="Proteomes" id="UP000789342"/>
    </source>
</evidence>
<dbReference type="InterPro" id="IPR041670">
    <property type="entry name" value="Znf-CCHC_6"/>
</dbReference>
<dbReference type="GO" id="GO:0017025">
    <property type="term" value="F:TBP-class protein binding"/>
    <property type="evidence" value="ECO:0007669"/>
    <property type="project" value="InterPro"/>
</dbReference>
<name>A0A9N9BK62_9GLOM</name>
<dbReference type="InterPro" id="IPR040240">
    <property type="entry name" value="TAF1"/>
</dbReference>
<dbReference type="GO" id="GO:0016251">
    <property type="term" value="F:RNA polymerase II general transcription initiation factor activity"/>
    <property type="evidence" value="ECO:0007669"/>
    <property type="project" value="InterPro"/>
</dbReference>
<keyword evidence="1 2" id="KW-0103">Bromodomain</keyword>
<comment type="caution">
    <text evidence="5">The sequence shown here is derived from an EMBL/GenBank/DDBJ whole genome shotgun (WGS) entry which is preliminary data.</text>
</comment>
<dbReference type="PANTHER" id="PTHR13900:SF0">
    <property type="entry name" value="TRANSCRIPTION INITIATION FACTOR TFIID SUBUNIT 1"/>
    <property type="match status" value="1"/>
</dbReference>
<keyword evidence="6" id="KW-1185">Reference proteome</keyword>
<dbReference type="OrthoDB" id="2286337at2759"/>
<sequence>IQDQLAKLRRNQERRQQRKNAREAAKAAATAENAPTPFSKDKKPETSRRCGNCGQTGHMKTNKKCPRYGMNSVADAPSSPTAGPSAPSANAQDTSLIVKVGGNKISIITKSTSEKGSNKNSKSSTELPKHKRHAPDVDSTNDRKRKRTFSLTDIISDIIKKLWDTESKNFASGYNSIGDFMDDIKLMVENCKIYNGIDSPYTSCAYEVLTKAKGLIQAAGL</sequence>
<dbReference type="Pfam" id="PF00439">
    <property type="entry name" value="Bromodomain"/>
    <property type="match status" value="1"/>
</dbReference>
<organism evidence="5 6">
    <name type="scientific">Acaulospora morrowiae</name>
    <dbReference type="NCBI Taxonomy" id="94023"/>
    <lineage>
        <taxon>Eukaryota</taxon>
        <taxon>Fungi</taxon>
        <taxon>Fungi incertae sedis</taxon>
        <taxon>Mucoromycota</taxon>
        <taxon>Glomeromycotina</taxon>
        <taxon>Glomeromycetes</taxon>
        <taxon>Diversisporales</taxon>
        <taxon>Acaulosporaceae</taxon>
        <taxon>Acaulospora</taxon>
    </lineage>
</organism>
<dbReference type="InterPro" id="IPR036427">
    <property type="entry name" value="Bromodomain-like_sf"/>
</dbReference>
<feature type="compositionally biased region" description="Basic and acidic residues" evidence="3">
    <location>
        <begin position="10"/>
        <end position="25"/>
    </location>
</feature>
<dbReference type="PANTHER" id="PTHR13900">
    <property type="entry name" value="TRANSCRIPTION INITIATION FACTOR TFIID"/>
    <property type="match status" value="1"/>
</dbReference>
<dbReference type="InterPro" id="IPR001487">
    <property type="entry name" value="Bromodomain"/>
</dbReference>
<dbReference type="AlphaFoldDB" id="A0A9N9BK62"/>
<evidence type="ECO:0000256" key="3">
    <source>
        <dbReference type="SAM" id="MobiDB-lite"/>
    </source>
</evidence>
<protein>
    <submittedName>
        <fullName evidence="5">6198_t:CDS:1</fullName>
    </submittedName>
</protein>
<dbReference type="Gene3D" id="1.20.920.10">
    <property type="entry name" value="Bromodomain-like"/>
    <property type="match status" value="1"/>
</dbReference>
<feature type="non-terminal residue" evidence="5">
    <location>
        <position position="1"/>
    </location>
</feature>
<feature type="compositionally biased region" description="Basic and acidic residues" evidence="3">
    <location>
        <begin position="39"/>
        <end position="48"/>
    </location>
</feature>
<evidence type="ECO:0000313" key="5">
    <source>
        <dbReference type="EMBL" id="CAG8566509.1"/>
    </source>
</evidence>
<dbReference type="Proteomes" id="UP000789342">
    <property type="component" value="Unassembled WGS sequence"/>
</dbReference>
<dbReference type="EMBL" id="CAJVPV010004107">
    <property type="protein sequence ID" value="CAG8566509.1"/>
    <property type="molecule type" value="Genomic_DNA"/>
</dbReference>
<evidence type="ECO:0000256" key="1">
    <source>
        <dbReference type="ARBA" id="ARBA00023117"/>
    </source>
</evidence>
<accession>A0A9N9BK62</accession>
<reference evidence="5" key="1">
    <citation type="submission" date="2021-06" db="EMBL/GenBank/DDBJ databases">
        <authorList>
            <person name="Kallberg Y."/>
            <person name="Tangrot J."/>
            <person name="Rosling A."/>
        </authorList>
    </citation>
    <scope>NUCLEOTIDE SEQUENCE</scope>
    <source>
        <strain evidence="5">CL551</strain>
    </source>
</reference>
<feature type="region of interest" description="Disordered" evidence="3">
    <location>
        <begin position="109"/>
        <end position="144"/>
    </location>
</feature>
<proteinExistence type="predicted"/>
<feature type="region of interest" description="Disordered" evidence="3">
    <location>
        <begin position="1"/>
        <end position="90"/>
    </location>
</feature>
<evidence type="ECO:0000259" key="4">
    <source>
        <dbReference type="PROSITE" id="PS50014"/>
    </source>
</evidence>
<dbReference type="GO" id="GO:0005669">
    <property type="term" value="C:transcription factor TFIID complex"/>
    <property type="evidence" value="ECO:0007669"/>
    <property type="project" value="InterPro"/>
</dbReference>
<evidence type="ECO:0000256" key="2">
    <source>
        <dbReference type="PROSITE-ProRule" id="PRU00035"/>
    </source>
</evidence>